<evidence type="ECO:0000259" key="2">
    <source>
        <dbReference type="Pfam" id="PF06439"/>
    </source>
</evidence>
<dbReference type="Pfam" id="PF06439">
    <property type="entry name" value="3keto-disac_hyd"/>
    <property type="match status" value="1"/>
</dbReference>
<organism evidence="3 4">
    <name type="scientific">Oleiharenicola lentus</name>
    <dbReference type="NCBI Taxonomy" id="2508720"/>
    <lineage>
        <taxon>Bacteria</taxon>
        <taxon>Pseudomonadati</taxon>
        <taxon>Verrucomicrobiota</taxon>
        <taxon>Opitutia</taxon>
        <taxon>Opitutales</taxon>
        <taxon>Opitutaceae</taxon>
        <taxon>Oleiharenicola</taxon>
    </lineage>
</organism>
<feature type="chain" id="PRO_5020478360" evidence="1">
    <location>
        <begin position="29"/>
        <end position="234"/>
    </location>
</feature>
<feature type="signal peptide" evidence="1">
    <location>
        <begin position="1"/>
        <end position="28"/>
    </location>
</feature>
<evidence type="ECO:0000313" key="3">
    <source>
        <dbReference type="EMBL" id="RXK55902.1"/>
    </source>
</evidence>
<evidence type="ECO:0000313" key="4">
    <source>
        <dbReference type="Proteomes" id="UP000290218"/>
    </source>
</evidence>
<name>A0A4Q1CAL2_9BACT</name>
<dbReference type="InterPro" id="IPR010496">
    <property type="entry name" value="AL/BT2_dom"/>
</dbReference>
<proteinExistence type="predicted"/>
<dbReference type="AlphaFoldDB" id="A0A4Q1CAL2"/>
<dbReference type="OrthoDB" id="191481at2"/>
<accession>A0A4Q1CAL2</accession>
<evidence type="ECO:0000256" key="1">
    <source>
        <dbReference type="SAM" id="SignalP"/>
    </source>
</evidence>
<feature type="domain" description="3-keto-alpha-glucoside-1,2-lyase/3-keto-2-hydroxy-glucal hydratase" evidence="2">
    <location>
        <begin position="55"/>
        <end position="219"/>
    </location>
</feature>
<dbReference type="RefSeq" id="WP_129047268.1">
    <property type="nucleotide sequence ID" value="NZ_SDHX01000001.1"/>
</dbReference>
<dbReference type="EMBL" id="SDHX01000001">
    <property type="protein sequence ID" value="RXK55902.1"/>
    <property type="molecule type" value="Genomic_DNA"/>
</dbReference>
<dbReference type="Proteomes" id="UP000290218">
    <property type="component" value="Unassembled WGS sequence"/>
</dbReference>
<keyword evidence="1" id="KW-0732">Signal</keyword>
<comment type="caution">
    <text evidence="3">The sequence shown here is derived from an EMBL/GenBank/DDBJ whole genome shotgun (WGS) entry which is preliminary data.</text>
</comment>
<dbReference type="Gene3D" id="2.60.120.560">
    <property type="entry name" value="Exo-inulinase, domain 1"/>
    <property type="match status" value="1"/>
</dbReference>
<protein>
    <submittedName>
        <fullName evidence="3">DUF1080 domain-containing protein</fullName>
    </submittedName>
</protein>
<reference evidence="3 4" key="1">
    <citation type="submission" date="2019-01" db="EMBL/GenBank/DDBJ databases">
        <title>Lacunisphaera sp. strain TWA-58.</title>
        <authorList>
            <person name="Chen W.-M."/>
        </authorList>
    </citation>
    <scope>NUCLEOTIDE SEQUENCE [LARGE SCALE GENOMIC DNA]</scope>
    <source>
        <strain evidence="3 4">TWA-58</strain>
    </source>
</reference>
<sequence>MTRSRFKLPLVAALALAGAAGLLRGQGAAPGELILQEDFSRHAVYTKEPLPLQPGWSARVAHGTWTRTAEGVQSTWEKGHSPVLVLEGEFGDCIIEVDFRYRAEPGKWAACRVSATNPVLFPRGYAASAWANVDFKSRGRGLVLENDVWSGPIARVAYKKAEFAPDVWHTLQLRLIGRKGSAACNGVRVSGSHDRFDLPKTTIWLGTGQSPHELRNLRVYAVRPIPSAPAATTP</sequence>
<keyword evidence="4" id="KW-1185">Reference proteome</keyword>
<dbReference type="GO" id="GO:0016787">
    <property type="term" value="F:hydrolase activity"/>
    <property type="evidence" value="ECO:0007669"/>
    <property type="project" value="InterPro"/>
</dbReference>
<gene>
    <name evidence="3" type="ORF">ESB00_08485</name>
</gene>